<reference evidence="8" key="1">
    <citation type="submission" date="2021-01" db="EMBL/GenBank/DDBJ databases">
        <authorList>
            <consortium name="Genoscope - CEA"/>
            <person name="William W."/>
        </authorList>
    </citation>
    <scope>NUCLEOTIDE SEQUENCE</scope>
</reference>
<organism evidence="8 9">
    <name type="scientific">Paramecium primaurelia</name>
    <dbReference type="NCBI Taxonomy" id="5886"/>
    <lineage>
        <taxon>Eukaryota</taxon>
        <taxon>Sar</taxon>
        <taxon>Alveolata</taxon>
        <taxon>Ciliophora</taxon>
        <taxon>Intramacronucleata</taxon>
        <taxon>Oligohymenophorea</taxon>
        <taxon>Peniculida</taxon>
        <taxon>Parameciidae</taxon>
        <taxon>Paramecium</taxon>
    </lineage>
</organism>
<evidence type="ECO:0000313" key="8">
    <source>
        <dbReference type="EMBL" id="CAD8093476.1"/>
    </source>
</evidence>
<evidence type="ECO:0000313" key="9">
    <source>
        <dbReference type="Proteomes" id="UP000688137"/>
    </source>
</evidence>
<dbReference type="GO" id="GO:0005874">
    <property type="term" value="C:microtubule"/>
    <property type="evidence" value="ECO:0007669"/>
    <property type="project" value="UniProtKB-KW"/>
</dbReference>
<proteinExistence type="inferred from homology"/>
<evidence type="ECO:0000256" key="2">
    <source>
        <dbReference type="ARBA" id="ARBA00005678"/>
    </source>
</evidence>
<sequence length="263" mass="30687">METTAALTTNTFKITGNIKPLDKDIVQLQQDYEIMKKNREQAKADLQAKFDEVYDKITQTKQMFVKLAVELNGKIQTFQKTNNTNISNLENKHNEQHNTFKTYTNAKLTTLDSDIVKLDQAIEQEKLDRIRTEKENIENIQKSIDQLFSNFDLEKQTRVANEKKILNTIKDTSQSIDQAIKNESIEKEQKHQELIKNINHSLQSENRYSEGFRNNTVKEFHLQIDNIEDEINNRFDQQDKVVDDLRSVIRTIQNTLGILGKDV</sequence>
<keyword evidence="5 7" id="KW-0175">Coiled coil</keyword>
<dbReference type="OMA" id="YDKITQT"/>
<feature type="coiled-coil region" evidence="7">
    <location>
        <begin position="25"/>
        <end position="52"/>
    </location>
</feature>
<dbReference type="PANTHER" id="PTHR40412:SF1">
    <property type="entry name" value="SF-ASSEMBLIN"/>
    <property type="match status" value="1"/>
</dbReference>
<evidence type="ECO:0008006" key="10">
    <source>
        <dbReference type="Google" id="ProtNLM"/>
    </source>
</evidence>
<dbReference type="AlphaFoldDB" id="A0A8S1NUD0"/>
<protein>
    <recommendedName>
        <fullName evidence="10">SF-assemblin</fullName>
    </recommendedName>
</protein>
<dbReference type="InterPro" id="IPR008374">
    <property type="entry name" value="SF_assemblin/giardin_b"/>
</dbReference>
<dbReference type="Pfam" id="PF06705">
    <property type="entry name" value="SF-assemblin"/>
    <property type="match status" value="1"/>
</dbReference>
<dbReference type="PANTHER" id="PTHR40412">
    <property type="entry name" value="SF-ASSEMBLIN"/>
    <property type="match status" value="1"/>
</dbReference>
<dbReference type="EMBL" id="CAJJDM010000096">
    <property type="protein sequence ID" value="CAD8093476.1"/>
    <property type="molecule type" value="Genomic_DNA"/>
</dbReference>
<keyword evidence="3" id="KW-0963">Cytoplasm</keyword>
<gene>
    <name evidence="8" type="ORF">PPRIM_AZ9-3.1.T0930106</name>
</gene>
<evidence type="ECO:0000256" key="5">
    <source>
        <dbReference type="ARBA" id="ARBA00023054"/>
    </source>
</evidence>
<evidence type="ECO:0000256" key="1">
    <source>
        <dbReference type="ARBA" id="ARBA00004245"/>
    </source>
</evidence>
<name>A0A8S1NUD0_PARPR</name>
<evidence type="ECO:0000256" key="6">
    <source>
        <dbReference type="ARBA" id="ARBA00023212"/>
    </source>
</evidence>
<evidence type="ECO:0000256" key="7">
    <source>
        <dbReference type="SAM" id="Coils"/>
    </source>
</evidence>
<keyword evidence="4" id="KW-0493">Microtubule</keyword>
<dbReference type="GO" id="GO:0005200">
    <property type="term" value="F:structural constituent of cytoskeleton"/>
    <property type="evidence" value="ECO:0007669"/>
    <property type="project" value="InterPro"/>
</dbReference>
<evidence type="ECO:0000256" key="3">
    <source>
        <dbReference type="ARBA" id="ARBA00022490"/>
    </source>
</evidence>
<keyword evidence="6" id="KW-0206">Cytoskeleton</keyword>
<evidence type="ECO:0000256" key="4">
    <source>
        <dbReference type="ARBA" id="ARBA00022701"/>
    </source>
</evidence>
<keyword evidence="9" id="KW-1185">Reference proteome</keyword>
<comment type="similarity">
    <text evidence="2">Belongs to the SF-assemblin family.</text>
</comment>
<dbReference type="Proteomes" id="UP000688137">
    <property type="component" value="Unassembled WGS sequence"/>
</dbReference>
<accession>A0A8S1NUD0</accession>
<comment type="subcellular location">
    <subcellularLocation>
        <location evidence="1">Cytoplasm</location>
        <location evidence="1">Cytoskeleton</location>
    </subcellularLocation>
</comment>
<comment type="caution">
    <text evidence="8">The sequence shown here is derived from an EMBL/GenBank/DDBJ whole genome shotgun (WGS) entry which is preliminary data.</text>
</comment>